<feature type="transmembrane region" description="Helical" evidence="5">
    <location>
        <begin position="93"/>
        <end position="112"/>
    </location>
</feature>
<feature type="transmembrane region" description="Helical" evidence="5">
    <location>
        <begin position="32"/>
        <end position="56"/>
    </location>
</feature>
<sequence>MSDAPGFASTLRAETRSPLLQVLKTSLAAVTAWLLSNLLLGQPLPIFAAIAALLVVQPSVTQSITKGIERSVGVVLGVLLASAAGALFGGSTWVVLSVIVVSLIIAWALKLGSGSSNQIPISAMLVLALGSTPGYGLERVVETVIGALVALLVNLAIVPPVATEPAHRATTRLVLAIADSLDDLAAALGAPRTRDDVEAMYARARRLRELQRDADTALRKGEESLMLNPRRGRHRRRLEEDLAMLTRANPLVTRVLGMARATRDHYDRALPEIPAVQAIVTELERAAHDLRLLTTPASSSSTTIELPALTAPIVVLHPDPAHWIVVGSLMEDLRRVREVIVGATDAA</sequence>
<organism evidence="7 8">
    <name type="scientific">Ruicaihuangia caeni</name>
    <dbReference type="NCBI Taxonomy" id="3042517"/>
    <lineage>
        <taxon>Bacteria</taxon>
        <taxon>Bacillati</taxon>
        <taxon>Actinomycetota</taxon>
        <taxon>Actinomycetes</taxon>
        <taxon>Micrococcales</taxon>
        <taxon>Microbacteriaceae</taxon>
        <taxon>Ruicaihuangia</taxon>
    </lineage>
</organism>
<keyword evidence="2 5" id="KW-0812">Transmembrane</keyword>
<evidence type="ECO:0000256" key="2">
    <source>
        <dbReference type="ARBA" id="ARBA00022692"/>
    </source>
</evidence>
<keyword evidence="4 5" id="KW-0472">Membrane</keyword>
<evidence type="ECO:0000256" key="1">
    <source>
        <dbReference type="ARBA" id="ARBA00004141"/>
    </source>
</evidence>
<comment type="subcellular location">
    <subcellularLocation>
        <location evidence="1">Membrane</location>
        <topology evidence="1">Multi-pass membrane protein</topology>
    </subcellularLocation>
</comment>
<name>A0AAW6T7Z9_9MICO</name>
<evidence type="ECO:0000256" key="5">
    <source>
        <dbReference type="SAM" id="Phobius"/>
    </source>
</evidence>
<keyword evidence="8" id="KW-1185">Reference proteome</keyword>
<dbReference type="Pfam" id="PF13515">
    <property type="entry name" value="FUSC_2"/>
    <property type="match status" value="1"/>
</dbReference>
<keyword evidence="3 5" id="KW-1133">Transmembrane helix</keyword>
<evidence type="ECO:0000259" key="6">
    <source>
        <dbReference type="Pfam" id="PF13515"/>
    </source>
</evidence>
<evidence type="ECO:0000313" key="7">
    <source>
        <dbReference type="EMBL" id="MDI2097908.1"/>
    </source>
</evidence>
<feature type="transmembrane region" description="Helical" evidence="5">
    <location>
        <begin position="143"/>
        <end position="162"/>
    </location>
</feature>
<evidence type="ECO:0000256" key="4">
    <source>
        <dbReference type="ARBA" id="ARBA00023136"/>
    </source>
</evidence>
<dbReference type="Proteomes" id="UP001321506">
    <property type="component" value="Unassembled WGS sequence"/>
</dbReference>
<evidence type="ECO:0000313" key="8">
    <source>
        <dbReference type="Proteomes" id="UP001321506"/>
    </source>
</evidence>
<dbReference type="GO" id="GO:0016020">
    <property type="term" value="C:membrane"/>
    <property type="evidence" value="ECO:0007669"/>
    <property type="project" value="UniProtKB-SubCell"/>
</dbReference>
<feature type="transmembrane region" description="Helical" evidence="5">
    <location>
        <begin position="119"/>
        <end position="137"/>
    </location>
</feature>
<proteinExistence type="predicted"/>
<protein>
    <submittedName>
        <fullName evidence="7">Aromatic acid exporter family protein</fullName>
    </submittedName>
</protein>
<dbReference type="EMBL" id="JASATX010000001">
    <property type="protein sequence ID" value="MDI2097908.1"/>
    <property type="molecule type" value="Genomic_DNA"/>
</dbReference>
<accession>A0AAW6T7Z9</accession>
<evidence type="ECO:0000256" key="3">
    <source>
        <dbReference type="ARBA" id="ARBA00022989"/>
    </source>
</evidence>
<feature type="domain" description="Integral membrane bound transporter" evidence="6">
    <location>
        <begin position="32"/>
        <end position="153"/>
    </location>
</feature>
<dbReference type="AlphaFoldDB" id="A0AAW6T7Z9"/>
<reference evidence="7 8" key="1">
    <citation type="submission" date="2023-04" db="EMBL/GenBank/DDBJ databases">
        <title>Klugiella caeni sp. nov. isolated from the sludge of biochemical tank.</title>
        <authorList>
            <person name="Geng K."/>
        </authorList>
    </citation>
    <scope>NUCLEOTIDE SEQUENCE [LARGE SCALE GENOMIC DNA]</scope>
    <source>
        <strain evidence="7 8">YN-L-19</strain>
    </source>
</reference>
<comment type="caution">
    <text evidence="7">The sequence shown here is derived from an EMBL/GenBank/DDBJ whole genome shotgun (WGS) entry which is preliminary data.</text>
</comment>
<dbReference type="InterPro" id="IPR049453">
    <property type="entry name" value="Memb_transporter_dom"/>
</dbReference>
<dbReference type="RefSeq" id="WP_281487681.1">
    <property type="nucleotide sequence ID" value="NZ_JASATX010000001.1"/>
</dbReference>
<gene>
    <name evidence="7" type="ORF">QF206_02855</name>
</gene>